<dbReference type="PANTHER" id="PTHR30537">
    <property type="entry name" value="HTH-TYPE TRANSCRIPTIONAL REGULATOR"/>
    <property type="match status" value="1"/>
</dbReference>
<proteinExistence type="inferred from homology"/>
<comment type="similarity">
    <text evidence="1">Belongs to the LysR transcriptional regulatory family.</text>
</comment>
<dbReference type="InterPro" id="IPR000847">
    <property type="entry name" value="LysR_HTH_N"/>
</dbReference>
<dbReference type="InterPro" id="IPR058163">
    <property type="entry name" value="LysR-type_TF_proteobact-type"/>
</dbReference>
<dbReference type="Gene3D" id="3.40.190.290">
    <property type="match status" value="1"/>
</dbReference>
<name>A0ABX5KYM0_9BURK</name>
<dbReference type="SUPFAM" id="SSF46785">
    <property type="entry name" value="Winged helix' DNA-binding domain"/>
    <property type="match status" value="1"/>
</dbReference>
<evidence type="ECO:0000259" key="5">
    <source>
        <dbReference type="PROSITE" id="PS50931"/>
    </source>
</evidence>
<evidence type="ECO:0000313" key="7">
    <source>
        <dbReference type="Proteomes" id="UP000245712"/>
    </source>
</evidence>
<evidence type="ECO:0000256" key="4">
    <source>
        <dbReference type="ARBA" id="ARBA00023163"/>
    </source>
</evidence>
<dbReference type="Pfam" id="PF00126">
    <property type="entry name" value="HTH_1"/>
    <property type="match status" value="1"/>
</dbReference>
<dbReference type="PANTHER" id="PTHR30537:SF5">
    <property type="entry name" value="HTH-TYPE TRANSCRIPTIONAL ACTIVATOR TTDR-RELATED"/>
    <property type="match status" value="1"/>
</dbReference>
<dbReference type="CDD" id="cd08422">
    <property type="entry name" value="PBP2_CrgA_like"/>
    <property type="match status" value="1"/>
</dbReference>
<dbReference type="PROSITE" id="PS50931">
    <property type="entry name" value="HTH_LYSR"/>
    <property type="match status" value="1"/>
</dbReference>
<evidence type="ECO:0000256" key="1">
    <source>
        <dbReference type="ARBA" id="ARBA00009437"/>
    </source>
</evidence>
<evidence type="ECO:0000313" key="6">
    <source>
        <dbReference type="EMBL" id="PVX85937.1"/>
    </source>
</evidence>
<dbReference type="InterPro" id="IPR005119">
    <property type="entry name" value="LysR_subst-bd"/>
</dbReference>
<dbReference type="RefSeq" id="WP_116610419.1">
    <property type="nucleotide sequence ID" value="NZ_QEOB01000003.1"/>
</dbReference>
<dbReference type="PRINTS" id="PR00039">
    <property type="entry name" value="HTHLYSR"/>
</dbReference>
<reference evidence="6 7" key="1">
    <citation type="submission" date="2018-05" db="EMBL/GenBank/DDBJ databases">
        <title>Genomic Encyclopedia of Type Strains, Phase IV (KMG-V): Genome sequencing to study the core and pangenomes of soil and plant-associated prokaryotes.</title>
        <authorList>
            <person name="Whitman W."/>
        </authorList>
    </citation>
    <scope>NUCLEOTIDE SEQUENCE [LARGE SCALE GENOMIC DNA]</scope>
    <source>
        <strain evidence="6 7">SCZa-39</strain>
    </source>
</reference>
<keyword evidence="4" id="KW-0804">Transcription</keyword>
<dbReference type="Proteomes" id="UP000245712">
    <property type="component" value="Unassembled WGS sequence"/>
</dbReference>
<dbReference type="EMBL" id="QEOB01000003">
    <property type="protein sequence ID" value="PVX85937.1"/>
    <property type="molecule type" value="Genomic_DNA"/>
</dbReference>
<gene>
    <name evidence="6" type="ORF">C7402_103515</name>
</gene>
<protein>
    <submittedName>
        <fullName evidence="6">LysR family transcriptional regulator</fullName>
    </submittedName>
</protein>
<dbReference type="Pfam" id="PF03466">
    <property type="entry name" value="LysR_substrate"/>
    <property type="match status" value="1"/>
</dbReference>
<dbReference type="SUPFAM" id="SSF53850">
    <property type="entry name" value="Periplasmic binding protein-like II"/>
    <property type="match status" value="1"/>
</dbReference>
<keyword evidence="7" id="KW-1185">Reference proteome</keyword>
<dbReference type="InterPro" id="IPR036390">
    <property type="entry name" value="WH_DNA-bd_sf"/>
</dbReference>
<feature type="domain" description="HTH lysR-type" evidence="5">
    <location>
        <begin position="1"/>
        <end position="59"/>
    </location>
</feature>
<keyword evidence="2" id="KW-0805">Transcription regulation</keyword>
<sequence>MNNLSQFVNFAAVARHRSFAQAARELGLAPSSVAKSVARLERELGSQLFHRTTRSVNLTEEGRLLYAKTKRLLEEIAALDLGSVAASDEPAGPLRISVPIGYGSRVLLPIFTRLQQRYPLLEIDLRFADGRVSLLEEGVDAVVRFGELDGSSLIARRIDEQPLLLCAHPGYLANSTKIRCVDDLRNHAFLVFRMPTTGRDRPIELVERGSTVVLTPDSRFRVDHGEALADAAALGTGLVQIPEFLVRQQWSDGSLVEVLPECRPAPLAVTLVMAGSRVRPARMQALMDALAAELVKLR</sequence>
<dbReference type="Gene3D" id="1.10.10.10">
    <property type="entry name" value="Winged helix-like DNA-binding domain superfamily/Winged helix DNA-binding domain"/>
    <property type="match status" value="1"/>
</dbReference>
<comment type="caution">
    <text evidence="6">The sequence shown here is derived from an EMBL/GenBank/DDBJ whole genome shotgun (WGS) entry which is preliminary data.</text>
</comment>
<evidence type="ECO:0000256" key="2">
    <source>
        <dbReference type="ARBA" id="ARBA00023015"/>
    </source>
</evidence>
<evidence type="ECO:0000256" key="3">
    <source>
        <dbReference type="ARBA" id="ARBA00023125"/>
    </source>
</evidence>
<accession>A0ABX5KYM0</accession>
<keyword evidence="3" id="KW-0238">DNA-binding</keyword>
<organism evidence="6 7">
    <name type="scientific">Paraburkholderia unamae</name>
    <dbReference type="NCBI Taxonomy" id="219649"/>
    <lineage>
        <taxon>Bacteria</taxon>
        <taxon>Pseudomonadati</taxon>
        <taxon>Pseudomonadota</taxon>
        <taxon>Betaproteobacteria</taxon>
        <taxon>Burkholderiales</taxon>
        <taxon>Burkholderiaceae</taxon>
        <taxon>Paraburkholderia</taxon>
    </lineage>
</organism>
<dbReference type="InterPro" id="IPR036388">
    <property type="entry name" value="WH-like_DNA-bd_sf"/>
</dbReference>